<accession>A0A8H4VMS9</accession>
<dbReference type="InterPro" id="IPR006461">
    <property type="entry name" value="PLAC_motif_containing"/>
</dbReference>
<dbReference type="AlphaFoldDB" id="A0A8H4VMS9"/>
<dbReference type="NCBIfam" id="TIGR01571">
    <property type="entry name" value="A_thal_Cys_rich"/>
    <property type="match status" value="1"/>
</dbReference>
<dbReference type="Pfam" id="PF04749">
    <property type="entry name" value="PLAC8"/>
    <property type="match status" value="1"/>
</dbReference>
<dbReference type="EMBL" id="JAACJL010000031">
    <property type="protein sequence ID" value="KAF4616436.1"/>
    <property type="molecule type" value="Genomic_DNA"/>
</dbReference>
<feature type="region of interest" description="Disordered" evidence="1">
    <location>
        <begin position="1"/>
        <end position="20"/>
    </location>
</feature>
<evidence type="ECO:0000313" key="3">
    <source>
        <dbReference type="Proteomes" id="UP000521872"/>
    </source>
</evidence>
<gene>
    <name evidence="2" type="ORF">D9613_008221</name>
</gene>
<proteinExistence type="predicted"/>
<organism evidence="2 3">
    <name type="scientific">Agrocybe pediades</name>
    <dbReference type="NCBI Taxonomy" id="84607"/>
    <lineage>
        <taxon>Eukaryota</taxon>
        <taxon>Fungi</taxon>
        <taxon>Dikarya</taxon>
        <taxon>Basidiomycota</taxon>
        <taxon>Agaricomycotina</taxon>
        <taxon>Agaricomycetes</taxon>
        <taxon>Agaricomycetidae</taxon>
        <taxon>Agaricales</taxon>
        <taxon>Agaricineae</taxon>
        <taxon>Strophariaceae</taxon>
        <taxon>Agrocybe</taxon>
    </lineage>
</organism>
<evidence type="ECO:0000256" key="1">
    <source>
        <dbReference type="SAM" id="MobiDB-lite"/>
    </source>
</evidence>
<name>A0A8H4VMS9_9AGAR</name>
<dbReference type="Proteomes" id="UP000521872">
    <property type="component" value="Unassembled WGS sequence"/>
</dbReference>
<reference evidence="2 3" key="1">
    <citation type="submission" date="2019-12" db="EMBL/GenBank/DDBJ databases">
        <authorList>
            <person name="Floudas D."/>
            <person name="Bentzer J."/>
            <person name="Ahren D."/>
            <person name="Johansson T."/>
            <person name="Persson P."/>
            <person name="Tunlid A."/>
        </authorList>
    </citation>
    <scope>NUCLEOTIDE SEQUENCE [LARGE SCALE GENOMIC DNA]</scope>
    <source>
        <strain evidence="2 3">CBS 102.39</strain>
    </source>
</reference>
<keyword evidence="3" id="KW-1185">Reference proteome</keyword>
<sequence length="161" mass="17941">MSYTQQPVANPGMSVGGGNRNAKNLPVDANGRDWSSGIFECVEDPITFVVAWFAPCVVYGQNRTRYEQLVQHGSPDPQQRDLLNSPNLVNNHCITHGLLHCFCAAGFVMQFLQRGPTRERYNIRGSPAEDFVLSCFCSPCELTQESREIALEEQSFGKQQA</sequence>
<protein>
    <submittedName>
        <fullName evidence="2">Uncharacterized protein</fullName>
    </submittedName>
</protein>
<dbReference type="PANTHER" id="PTHR15907">
    <property type="entry name" value="DUF614 FAMILY PROTEIN-RELATED"/>
    <property type="match status" value="1"/>
</dbReference>
<evidence type="ECO:0000313" key="2">
    <source>
        <dbReference type="EMBL" id="KAF4616436.1"/>
    </source>
</evidence>
<comment type="caution">
    <text evidence="2">The sequence shown here is derived from an EMBL/GenBank/DDBJ whole genome shotgun (WGS) entry which is preliminary data.</text>
</comment>